<dbReference type="Proteomes" id="UP000176204">
    <property type="component" value="Chromosome I"/>
</dbReference>
<proteinExistence type="predicted"/>
<dbReference type="PANTHER" id="PTHR33619:SF3">
    <property type="entry name" value="POLYSACCHARIDE EXPORT PROTEIN GFCE-RELATED"/>
    <property type="match status" value="1"/>
</dbReference>
<dbReference type="KEGG" id="agl:PYTT_0629"/>
<keyword evidence="1" id="KW-0732">Signal</keyword>
<dbReference type="InterPro" id="IPR049712">
    <property type="entry name" value="Poly_export"/>
</dbReference>
<evidence type="ECO:0000313" key="2">
    <source>
        <dbReference type="EMBL" id="SEH77236.1"/>
    </source>
</evidence>
<evidence type="ECO:0008006" key="4">
    <source>
        <dbReference type="Google" id="ProtNLM"/>
    </source>
</evidence>
<dbReference type="OrthoDB" id="197731at2"/>
<feature type="chain" id="PRO_5014266444" description="Polysaccharide export protein" evidence="1">
    <location>
        <begin position="23"/>
        <end position="199"/>
    </location>
</feature>
<dbReference type="EMBL" id="LT629973">
    <property type="protein sequence ID" value="SEH77236.1"/>
    <property type="molecule type" value="Genomic_DNA"/>
</dbReference>
<keyword evidence="3" id="KW-1185">Reference proteome</keyword>
<dbReference type="PANTHER" id="PTHR33619">
    <property type="entry name" value="POLYSACCHARIDE EXPORT PROTEIN GFCE-RELATED"/>
    <property type="match status" value="1"/>
</dbReference>
<name>A0A1C7PAW0_9BACT</name>
<dbReference type="Gene3D" id="3.10.560.10">
    <property type="entry name" value="Outer membrane lipoprotein wza domain like"/>
    <property type="match status" value="1"/>
</dbReference>
<dbReference type="PATRIC" id="fig|1679444.3.peg.1062"/>
<dbReference type="RefSeq" id="WP_067777079.1">
    <property type="nucleotide sequence ID" value="NZ_LIGX01000032.1"/>
</dbReference>
<organism evidence="2 3">
    <name type="scientific">Akkermansia glycaniphila</name>
    <dbReference type="NCBI Taxonomy" id="1679444"/>
    <lineage>
        <taxon>Bacteria</taxon>
        <taxon>Pseudomonadati</taxon>
        <taxon>Verrucomicrobiota</taxon>
        <taxon>Verrucomicrobiia</taxon>
        <taxon>Verrucomicrobiales</taxon>
        <taxon>Akkermansiaceae</taxon>
        <taxon>Akkermansia</taxon>
    </lineage>
</organism>
<protein>
    <recommendedName>
        <fullName evidence="4">Polysaccharide export protein</fullName>
    </recommendedName>
</protein>
<accession>A0A1C7PAW0</accession>
<dbReference type="AlphaFoldDB" id="A0A1C7PAW0"/>
<evidence type="ECO:0000256" key="1">
    <source>
        <dbReference type="SAM" id="SignalP"/>
    </source>
</evidence>
<sequence length="199" mass="22131">MKQFLAVICCVLFCVLPFSVRAQDVEPRAIPGGFIHIEAKNLPGSDVSVVSGKYQLDNKGTVRMPYLSAPIAFAGKTGRQIQDALTAAYQKEKVYTTPVFSVVVDSKEVPGERFVHVTGAVGSKKNLPYRAELTLIEALIECGDITDFGSRHILVTRNGVTKEYDYFSTRDRDIKLFPGDTIFVRERKVTEQRSKTLLP</sequence>
<reference evidence="3" key="1">
    <citation type="submission" date="2016-09" db="EMBL/GenBank/DDBJ databases">
        <authorList>
            <person name="Koehorst J."/>
        </authorList>
    </citation>
    <scope>NUCLEOTIDE SEQUENCE [LARGE SCALE GENOMIC DNA]</scope>
</reference>
<gene>
    <name evidence="2" type="ORF">PYTT_0629</name>
</gene>
<feature type="signal peptide" evidence="1">
    <location>
        <begin position="1"/>
        <end position="22"/>
    </location>
</feature>
<evidence type="ECO:0000313" key="3">
    <source>
        <dbReference type="Proteomes" id="UP000176204"/>
    </source>
</evidence>
<dbReference type="STRING" id="1679444.PYTT_0629"/>
<dbReference type="GO" id="GO:0015159">
    <property type="term" value="F:polysaccharide transmembrane transporter activity"/>
    <property type="evidence" value="ECO:0007669"/>
    <property type="project" value="InterPro"/>
</dbReference>